<evidence type="ECO:0000313" key="1">
    <source>
        <dbReference type="EMBL" id="KAL3694325.1"/>
    </source>
</evidence>
<dbReference type="AlphaFoldDB" id="A0ABD3HW45"/>
<protein>
    <submittedName>
        <fullName evidence="1">Uncharacterized protein</fullName>
    </submittedName>
</protein>
<comment type="caution">
    <text evidence="1">The sequence shown here is derived from an EMBL/GenBank/DDBJ whole genome shotgun (WGS) entry which is preliminary data.</text>
</comment>
<dbReference type="EMBL" id="JBJQOH010000003">
    <property type="protein sequence ID" value="KAL3694325.1"/>
    <property type="molecule type" value="Genomic_DNA"/>
</dbReference>
<evidence type="ECO:0000313" key="2">
    <source>
        <dbReference type="Proteomes" id="UP001633002"/>
    </source>
</evidence>
<organism evidence="1 2">
    <name type="scientific">Riccia sorocarpa</name>
    <dbReference type="NCBI Taxonomy" id="122646"/>
    <lineage>
        <taxon>Eukaryota</taxon>
        <taxon>Viridiplantae</taxon>
        <taxon>Streptophyta</taxon>
        <taxon>Embryophyta</taxon>
        <taxon>Marchantiophyta</taxon>
        <taxon>Marchantiopsida</taxon>
        <taxon>Marchantiidae</taxon>
        <taxon>Marchantiales</taxon>
        <taxon>Ricciaceae</taxon>
        <taxon>Riccia</taxon>
    </lineage>
</organism>
<keyword evidence="2" id="KW-1185">Reference proteome</keyword>
<sequence>MADITKRSGHAKQNREMGFIGWAVQVLPDGEGINVSPVLGMPEDKEKGGMGKLDNYWGEFHASSFLQKEMPMKTLVARAQMGGQAIIKKMKEDDGRRMHEQLDWFWAQASRMGDELQRREDAMGLYARSSKGGLMRGSGINQW</sequence>
<accession>A0ABD3HW45</accession>
<dbReference type="Proteomes" id="UP001633002">
    <property type="component" value="Unassembled WGS sequence"/>
</dbReference>
<reference evidence="1 2" key="1">
    <citation type="submission" date="2024-09" db="EMBL/GenBank/DDBJ databases">
        <title>Chromosome-scale assembly of Riccia sorocarpa.</title>
        <authorList>
            <person name="Paukszto L."/>
        </authorList>
    </citation>
    <scope>NUCLEOTIDE SEQUENCE [LARGE SCALE GENOMIC DNA]</scope>
    <source>
        <strain evidence="1">LP-2024</strain>
        <tissue evidence="1">Aerial parts of the thallus</tissue>
    </source>
</reference>
<gene>
    <name evidence="1" type="ORF">R1sor_007976</name>
</gene>
<proteinExistence type="predicted"/>
<name>A0ABD3HW45_9MARC</name>